<organism evidence="2 3">
    <name type="scientific">Rhodoferax fermentans</name>
    <dbReference type="NCBI Taxonomy" id="28066"/>
    <lineage>
        <taxon>Bacteria</taxon>
        <taxon>Pseudomonadati</taxon>
        <taxon>Pseudomonadota</taxon>
        <taxon>Betaproteobacteria</taxon>
        <taxon>Burkholderiales</taxon>
        <taxon>Comamonadaceae</taxon>
        <taxon>Rhodoferax</taxon>
    </lineage>
</organism>
<dbReference type="STRING" id="28066.RF819_14440"/>
<reference evidence="2 3" key="1">
    <citation type="submission" date="2017-01" db="EMBL/GenBank/DDBJ databases">
        <title>Genome sequencing of Rhodoferax fermentans JCM 7819.</title>
        <authorList>
            <person name="Kim Y.J."/>
            <person name="Farh M.E.-A."/>
            <person name="Yang D.-C."/>
        </authorList>
    </citation>
    <scope>NUCLEOTIDE SEQUENCE [LARGE SCALE GENOMIC DNA]</scope>
    <source>
        <strain evidence="2 3">JCM 7819</strain>
    </source>
</reference>
<gene>
    <name evidence="2" type="ORF">RF819_14440</name>
</gene>
<protein>
    <submittedName>
        <fullName evidence="2">Uncharacterized protein</fullName>
    </submittedName>
</protein>
<dbReference type="RefSeq" id="WP_078366962.1">
    <property type="nucleotide sequence ID" value="NZ_MTJN01000002.1"/>
</dbReference>
<dbReference type="AlphaFoldDB" id="A0A1T1AYP1"/>
<comment type="caution">
    <text evidence="2">The sequence shown here is derived from an EMBL/GenBank/DDBJ whole genome shotgun (WGS) entry which is preliminary data.</text>
</comment>
<dbReference type="Proteomes" id="UP000190750">
    <property type="component" value="Unassembled WGS sequence"/>
</dbReference>
<proteinExistence type="predicted"/>
<name>A0A1T1AYP1_RHOFE</name>
<dbReference type="OrthoDB" id="5654021at2"/>
<sequence>MADSTLWWLAAGALVALELVTGTFYLLMMALGLAAAAVSAHLGLALTGQWVTAALAGGGSVLIWRLLKKSQPAAAPANANHDVNLDIGETVQVDSFHADGSCSVIYRGARWDATLAPGEATTPGRYTIVEVVGSRLILKTTRTSTSGA</sequence>
<keyword evidence="1" id="KW-1133">Transmembrane helix</keyword>
<evidence type="ECO:0000313" key="2">
    <source>
        <dbReference type="EMBL" id="OOV09157.1"/>
    </source>
</evidence>
<dbReference type="EMBL" id="MTJN01000002">
    <property type="protein sequence ID" value="OOV09157.1"/>
    <property type="molecule type" value="Genomic_DNA"/>
</dbReference>
<feature type="transmembrane region" description="Helical" evidence="1">
    <location>
        <begin position="50"/>
        <end position="67"/>
    </location>
</feature>
<keyword evidence="3" id="KW-1185">Reference proteome</keyword>
<keyword evidence="1" id="KW-0472">Membrane</keyword>
<feature type="transmembrane region" description="Helical" evidence="1">
    <location>
        <begin position="7"/>
        <end position="38"/>
    </location>
</feature>
<accession>A0A1T1AYP1</accession>
<evidence type="ECO:0000256" key="1">
    <source>
        <dbReference type="SAM" id="Phobius"/>
    </source>
</evidence>
<evidence type="ECO:0000313" key="3">
    <source>
        <dbReference type="Proteomes" id="UP000190750"/>
    </source>
</evidence>
<keyword evidence="1" id="KW-0812">Transmembrane</keyword>